<dbReference type="OrthoDB" id="5822620at2"/>
<comment type="caution">
    <text evidence="1">The sequence shown here is derived from an EMBL/GenBank/DDBJ whole genome shotgun (WGS) entry which is preliminary data.</text>
</comment>
<dbReference type="Proteomes" id="UP000305675">
    <property type="component" value="Unassembled WGS sequence"/>
</dbReference>
<reference evidence="1 2" key="1">
    <citation type="submission" date="2019-04" db="EMBL/GenBank/DDBJ databases">
        <authorList>
            <person name="Hwang J.C."/>
        </authorList>
    </citation>
    <scope>NUCLEOTIDE SEQUENCE [LARGE SCALE GENOMIC DNA]</scope>
    <source>
        <strain evidence="1 2">IMCC35002</strain>
    </source>
</reference>
<evidence type="ECO:0000313" key="1">
    <source>
        <dbReference type="EMBL" id="TKB58746.1"/>
    </source>
</evidence>
<dbReference type="AlphaFoldDB" id="A0A4U1BTE9"/>
<sequence length="84" mass="9897">MLASHKQLVHSAFQKVSSHVQRQQDEWYLNTLMIEGHNVPFKYKRKQPYQSLKGARMNLTYYPTTESVAGMEIEVMKVVRLKRS</sequence>
<dbReference type="EMBL" id="SWCJ01000001">
    <property type="protein sequence ID" value="TKB58746.1"/>
    <property type="molecule type" value="Genomic_DNA"/>
</dbReference>
<evidence type="ECO:0000313" key="2">
    <source>
        <dbReference type="Proteomes" id="UP000305675"/>
    </source>
</evidence>
<keyword evidence="2" id="KW-1185">Reference proteome</keyword>
<name>A0A4U1BTE9_9GAMM</name>
<gene>
    <name evidence="1" type="ORF">FCL42_02685</name>
</gene>
<protein>
    <submittedName>
        <fullName evidence="1">Uncharacterized protein</fullName>
    </submittedName>
</protein>
<accession>A0A4U1BTE9</accession>
<organism evidence="1 2">
    <name type="scientific">Ferrimonas aestuarii</name>
    <dbReference type="NCBI Taxonomy" id="2569539"/>
    <lineage>
        <taxon>Bacteria</taxon>
        <taxon>Pseudomonadati</taxon>
        <taxon>Pseudomonadota</taxon>
        <taxon>Gammaproteobacteria</taxon>
        <taxon>Alteromonadales</taxon>
        <taxon>Ferrimonadaceae</taxon>
        <taxon>Ferrimonas</taxon>
    </lineage>
</organism>
<proteinExistence type="predicted"/>